<evidence type="ECO:0000256" key="5">
    <source>
        <dbReference type="ARBA" id="ARBA00023163"/>
    </source>
</evidence>
<dbReference type="SUPFAM" id="SSF48013">
    <property type="entry name" value="NusB-like"/>
    <property type="match status" value="1"/>
</dbReference>
<dbReference type="Proteomes" id="UP000186246">
    <property type="component" value="Unassembled WGS sequence"/>
</dbReference>
<evidence type="ECO:0000313" key="7">
    <source>
        <dbReference type="EMBL" id="PQA92234.1"/>
    </source>
</evidence>
<dbReference type="Gene3D" id="1.10.940.10">
    <property type="entry name" value="NusB-like"/>
    <property type="match status" value="1"/>
</dbReference>
<dbReference type="OrthoDB" id="9787568at2"/>
<dbReference type="EMBL" id="FTOJ01000007">
    <property type="protein sequence ID" value="SIS95363.1"/>
    <property type="molecule type" value="Genomic_DNA"/>
</dbReference>
<keyword evidence="2" id="KW-0889">Transcription antitermination</keyword>
<dbReference type="GO" id="GO:0006353">
    <property type="term" value="P:DNA-templated transcription termination"/>
    <property type="evidence" value="ECO:0007669"/>
    <property type="project" value="InterPro"/>
</dbReference>
<dbReference type="Proteomes" id="UP000238314">
    <property type="component" value="Unassembled WGS sequence"/>
</dbReference>
<keyword evidence="5" id="KW-0804">Transcription</keyword>
<dbReference type="GO" id="GO:0031564">
    <property type="term" value="P:transcription antitermination"/>
    <property type="evidence" value="ECO:0007669"/>
    <property type="project" value="UniProtKB-KW"/>
</dbReference>
<dbReference type="Pfam" id="PF01029">
    <property type="entry name" value="NusB"/>
    <property type="match status" value="1"/>
</dbReference>
<feature type="domain" description="NusB/RsmB/TIM44" evidence="6">
    <location>
        <begin position="194"/>
        <end position="294"/>
    </location>
</feature>
<evidence type="ECO:0000256" key="3">
    <source>
        <dbReference type="ARBA" id="ARBA00022884"/>
    </source>
</evidence>
<dbReference type="InterPro" id="IPR011605">
    <property type="entry name" value="NusB_fam"/>
</dbReference>
<name>A0A1N7NAE1_9FLAO</name>
<dbReference type="PANTHER" id="PTHR11078">
    <property type="entry name" value="N UTILIZATION SUBSTANCE PROTEIN B-RELATED"/>
    <property type="match status" value="1"/>
</dbReference>
<dbReference type="STRING" id="551459.SAMN05421796_10790"/>
<keyword evidence="4" id="KW-0805">Transcription regulation</keyword>
<dbReference type="GO" id="GO:0003723">
    <property type="term" value="F:RNA binding"/>
    <property type="evidence" value="ECO:0007669"/>
    <property type="project" value="UniProtKB-KW"/>
</dbReference>
<proteinExistence type="inferred from homology"/>
<keyword evidence="3" id="KW-0694">RNA-binding</keyword>
<protein>
    <submittedName>
        <fullName evidence="8">NusB antitermination factor</fullName>
    </submittedName>
    <submittedName>
        <fullName evidence="7">Transcription antitermination factor NusB</fullName>
    </submittedName>
</protein>
<evidence type="ECO:0000313" key="10">
    <source>
        <dbReference type="Proteomes" id="UP000238314"/>
    </source>
</evidence>
<gene>
    <name evidence="7" type="ORF">B0A70_11475</name>
    <name evidence="8" type="ORF">SAMN05421796_10790</name>
</gene>
<dbReference type="AlphaFoldDB" id="A0A1N7NAE1"/>
<dbReference type="RefSeq" id="WP_076452141.1">
    <property type="nucleotide sequence ID" value="NZ_FTOJ01000007.1"/>
</dbReference>
<dbReference type="GO" id="GO:0005829">
    <property type="term" value="C:cytosol"/>
    <property type="evidence" value="ECO:0007669"/>
    <property type="project" value="TreeGrafter"/>
</dbReference>
<evidence type="ECO:0000259" key="6">
    <source>
        <dbReference type="Pfam" id="PF01029"/>
    </source>
</evidence>
<reference evidence="8" key="3">
    <citation type="submission" date="2017-01" db="EMBL/GenBank/DDBJ databases">
        <authorList>
            <person name="Mah S.A."/>
            <person name="Swanson W.J."/>
            <person name="Moy G.W."/>
            <person name="Vacquier V.D."/>
        </authorList>
    </citation>
    <scope>NUCLEOTIDE SEQUENCE [LARGE SCALE GENOMIC DNA]</scope>
    <source>
        <strain evidence="8">DSM 21068</strain>
    </source>
</reference>
<sequence>MLGRRQIREKVVESVYSYCQNPIKFDVLEKNMFSSIEKIYHLYIYELNFLVALKDLAENQIEISKNKYLKTDSDINPNQKFISNQILKKLEENPERLFFSGQHKDLKWDLHDDLLVKTFQRITAGKRYQDFMKEDGYSFEEDQKFIGKLFLRYIAENDDFHGYVEDRELTWSDDLHIANSMVQKTIGFLKENDESKTLIKMIKDEEDKHFASKLIRETLNDWENNEKKLSERLENWDLERIALMDKVILATAITELDKFPLTPSRVIINEYIEIAKVFATDRSNIFINGILDKYCKDLNRN</sequence>
<organism evidence="8 9">
    <name type="scientific">Chryseobacterium piscicola</name>
    <dbReference type="NCBI Taxonomy" id="551459"/>
    <lineage>
        <taxon>Bacteria</taxon>
        <taxon>Pseudomonadati</taxon>
        <taxon>Bacteroidota</taxon>
        <taxon>Flavobacteriia</taxon>
        <taxon>Flavobacteriales</taxon>
        <taxon>Weeksellaceae</taxon>
        <taxon>Chryseobacterium group</taxon>
        <taxon>Chryseobacterium</taxon>
    </lineage>
</organism>
<evidence type="ECO:0000256" key="2">
    <source>
        <dbReference type="ARBA" id="ARBA00022814"/>
    </source>
</evidence>
<dbReference type="InterPro" id="IPR035926">
    <property type="entry name" value="NusB-like_sf"/>
</dbReference>
<dbReference type="InterPro" id="IPR006027">
    <property type="entry name" value="NusB_RsmB_TIM44"/>
</dbReference>
<reference evidence="7 10" key="1">
    <citation type="submission" date="2016-11" db="EMBL/GenBank/DDBJ databases">
        <title>Whole genomes of Flavobacteriaceae.</title>
        <authorList>
            <person name="Stine C."/>
            <person name="Li C."/>
            <person name="Tadesse D."/>
        </authorList>
    </citation>
    <scope>NUCLEOTIDE SEQUENCE [LARGE SCALE GENOMIC DNA]</scope>
    <source>
        <strain evidence="7 10">DSM 21068</strain>
    </source>
</reference>
<accession>A0A1N7NAE1</accession>
<dbReference type="NCBIfam" id="TIGR01951">
    <property type="entry name" value="nusB"/>
    <property type="match status" value="1"/>
</dbReference>
<keyword evidence="10" id="KW-1185">Reference proteome</keyword>
<comment type="similarity">
    <text evidence="1">Belongs to the NusB family.</text>
</comment>
<evidence type="ECO:0000256" key="1">
    <source>
        <dbReference type="ARBA" id="ARBA00005952"/>
    </source>
</evidence>
<evidence type="ECO:0000313" key="9">
    <source>
        <dbReference type="Proteomes" id="UP000186246"/>
    </source>
</evidence>
<dbReference type="EMBL" id="MUGO01000016">
    <property type="protein sequence ID" value="PQA92234.1"/>
    <property type="molecule type" value="Genomic_DNA"/>
</dbReference>
<evidence type="ECO:0000256" key="4">
    <source>
        <dbReference type="ARBA" id="ARBA00023015"/>
    </source>
</evidence>
<reference evidence="9" key="2">
    <citation type="submission" date="2017-01" db="EMBL/GenBank/DDBJ databases">
        <authorList>
            <person name="Varghese N."/>
            <person name="Submissions S."/>
        </authorList>
    </citation>
    <scope>NUCLEOTIDE SEQUENCE [LARGE SCALE GENOMIC DNA]</scope>
    <source>
        <strain evidence="9">DSM 21068</strain>
    </source>
</reference>
<evidence type="ECO:0000313" key="8">
    <source>
        <dbReference type="EMBL" id="SIS95363.1"/>
    </source>
</evidence>
<dbReference type="PANTHER" id="PTHR11078:SF3">
    <property type="entry name" value="ANTITERMINATION NUSB DOMAIN-CONTAINING PROTEIN"/>
    <property type="match status" value="1"/>
</dbReference>